<evidence type="ECO:0000313" key="2">
    <source>
        <dbReference type="EMBL" id="AKJ02437.1"/>
    </source>
</evidence>
<gene>
    <name evidence="2" type="ORF">AA314_04063</name>
</gene>
<dbReference type="AlphaFoldDB" id="A0AAC8Q7H9"/>
<evidence type="ECO:0000256" key="1">
    <source>
        <dbReference type="SAM" id="MobiDB-lite"/>
    </source>
</evidence>
<dbReference type="Proteomes" id="UP000035579">
    <property type="component" value="Chromosome"/>
</dbReference>
<dbReference type="KEGG" id="age:AA314_04063"/>
<organism evidence="2 3">
    <name type="scientific">Archangium gephyra</name>
    <dbReference type="NCBI Taxonomy" id="48"/>
    <lineage>
        <taxon>Bacteria</taxon>
        <taxon>Pseudomonadati</taxon>
        <taxon>Myxococcota</taxon>
        <taxon>Myxococcia</taxon>
        <taxon>Myxococcales</taxon>
        <taxon>Cystobacterineae</taxon>
        <taxon>Archangiaceae</taxon>
        <taxon>Archangium</taxon>
    </lineage>
</organism>
<sequence>MPSVDIPINSRTRALILRYEHDRPVIETAARDALIRSGLEGDRDIPSVVLHPHDPAGDVRRQRP</sequence>
<accession>A0AAC8Q7H9</accession>
<protein>
    <submittedName>
        <fullName evidence="2">Uncharacterized protein</fullName>
    </submittedName>
</protein>
<name>A0AAC8Q7H9_9BACT</name>
<feature type="region of interest" description="Disordered" evidence="1">
    <location>
        <begin position="44"/>
        <end position="64"/>
    </location>
</feature>
<proteinExistence type="predicted"/>
<dbReference type="EMBL" id="CP011509">
    <property type="protein sequence ID" value="AKJ02437.1"/>
    <property type="molecule type" value="Genomic_DNA"/>
</dbReference>
<evidence type="ECO:0000313" key="3">
    <source>
        <dbReference type="Proteomes" id="UP000035579"/>
    </source>
</evidence>
<reference evidence="2 3" key="1">
    <citation type="submission" date="2015-05" db="EMBL/GenBank/DDBJ databases">
        <title>Genome assembly of Archangium gephyra DSM 2261.</title>
        <authorList>
            <person name="Sharma G."/>
            <person name="Subramanian S."/>
        </authorList>
    </citation>
    <scope>NUCLEOTIDE SEQUENCE [LARGE SCALE GENOMIC DNA]</scope>
    <source>
        <strain evidence="2 3">DSM 2261</strain>
    </source>
</reference>
<dbReference type="RefSeq" id="WP_245682536.1">
    <property type="nucleotide sequence ID" value="NZ_CP011509.1"/>
</dbReference>